<keyword evidence="2" id="KW-1003">Cell membrane</keyword>
<dbReference type="InterPro" id="IPR052218">
    <property type="entry name" value="Preflagellin_Peptidase"/>
</dbReference>
<feature type="transmembrane region" description="Helical" evidence="6">
    <location>
        <begin position="61"/>
        <end position="80"/>
    </location>
</feature>
<dbReference type="PANTHER" id="PTHR36506">
    <property type="entry name" value="PREFLAGELLIN PEPTIDASE"/>
    <property type="match status" value="1"/>
</dbReference>
<protein>
    <submittedName>
        <fullName evidence="8">Pilus assembly protein CpaA</fullName>
    </submittedName>
</protein>
<feature type="domain" description="Prepilin type IV endopeptidase peptidase" evidence="7">
    <location>
        <begin position="13"/>
        <end position="116"/>
    </location>
</feature>
<dbReference type="AlphaFoldDB" id="A0A4Q2TRJ3"/>
<dbReference type="Gene3D" id="1.20.120.1220">
    <property type="match status" value="1"/>
</dbReference>
<dbReference type="Proteomes" id="UP000291088">
    <property type="component" value="Unassembled WGS sequence"/>
</dbReference>
<dbReference type="Pfam" id="PF01478">
    <property type="entry name" value="Peptidase_A24"/>
    <property type="match status" value="1"/>
</dbReference>
<evidence type="ECO:0000313" key="8">
    <source>
        <dbReference type="EMBL" id="RYC23143.1"/>
    </source>
</evidence>
<organism evidence="8 9">
    <name type="scientific">Ciceribacter ferrooxidans</name>
    <dbReference type="NCBI Taxonomy" id="2509717"/>
    <lineage>
        <taxon>Bacteria</taxon>
        <taxon>Pseudomonadati</taxon>
        <taxon>Pseudomonadota</taxon>
        <taxon>Alphaproteobacteria</taxon>
        <taxon>Hyphomicrobiales</taxon>
        <taxon>Rhizobiaceae</taxon>
        <taxon>Ciceribacter</taxon>
    </lineage>
</organism>
<dbReference type="GO" id="GO:0004190">
    <property type="term" value="F:aspartic-type endopeptidase activity"/>
    <property type="evidence" value="ECO:0007669"/>
    <property type="project" value="InterPro"/>
</dbReference>
<dbReference type="EMBL" id="SDVB01000106">
    <property type="protein sequence ID" value="RYC23143.1"/>
    <property type="molecule type" value="Genomic_DNA"/>
</dbReference>
<dbReference type="RefSeq" id="WP_129330680.1">
    <property type="nucleotide sequence ID" value="NZ_SDVB01000106.1"/>
</dbReference>
<evidence type="ECO:0000256" key="1">
    <source>
        <dbReference type="ARBA" id="ARBA00004651"/>
    </source>
</evidence>
<dbReference type="InterPro" id="IPR000045">
    <property type="entry name" value="Prepilin_IV_endopep_pep"/>
</dbReference>
<name>A0A4Q2TRJ3_9HYPH</name>
<accession>A0A4Q2TRJ3</accession>
<comment type="caution">
    <text evidence="8">The sequence shown here is derived from an EMBL/GenBank/DDBJ whole genome shotgun (WGS) entry which is preliminary data.</text>
</comment>
<keyword evidence="9" id="KW-1185">Reference proteome</keyword>
<evidence type="ECO:0000313" key="9">
    <source>
        <dbReference type="Proteomes" id="UP000291088"/>
    </source>
</evidence>
<sequence>MLSAPVAWIALLLFAGTMAFTGVKDALTMTISNRLVVLLFAAYIVLAPAAGVGFDTAFLSALAATTALACTIGLFTMGWIGGGDAKLVPVAILWLGHGLALEFVLYASVFGAALTLLILQLRRVPVPAPLTSRQWLRRMHDEETGIPYGVALAMAAVVLLPQSHWYNAVL</sequence>
<feature type="transmembrane region" description="Helical" evidence="6">
    <location>
        <begin position="35"/>
        <end position="54"/>
    </location>
</feature>
<evidence type="ECO:0000256" key="6">
    <source>
        <dbReference type="SAM" id="Phobius"/>
    </source>
</evidence>
<evidence type="ECO:0000256" key="4">
    <source>
        <dbReference type="ARBA" id="ARBA00022989"/>
    </source>
</evidence>
<feature type="transmembrane region" description="Helical" evidence="6">
    <location>
        <begin position="92"/>
        <end position="119"/>
    </location>
</feature>
<feature type="transmembrane region" description="Helical" evidence="6">
    <location>
        <begin position="146"/>
        <end position="166"/>
    </location>
</feature>
<dbReference type="PANTHER" id="PTHR36506:SF1">
    <property type="entry name" value="PREFLAGELLIN PEPTIDASE"/>
    <property type="match status" value="1"/>
</dbReference>
<keyword evidence="4 6" id="KW-1133">Transmembrane helix</keyword>
<comment type="subcellular location">
    <subcellularLocation>
        <location evidence="1">Cell membrane</location>
        <topology evidence="1">Multi-pass membrane protein</topology>
    </subcellularLocation>
</comment>
<proteinExistence type="predicted"/>
<reference evidence="8 9" key="1">
    <citation type="submission" date="2019-01" db="EMBL/GenBank/DDBJ databases">
        <authorList>
            <person name="Deng T."/>
        </authorList>
    </citation>
    <scope>NUCLEOTIDE SEQUENCE [LARGE SCALE GENOMIC DNA]</scope>
    <source>
        <strain evidence="8 9">F8825</strain>
    </source>
</reference>
<gene>
    <name evidence="8" type="ORF">EUU22_03305</name>
</gene>
<evidence type="ECO:0000256" key="3">
    <source>
        <dbReference type="ARBA" id="ARBA00022692"/>
    </source>
</evidence>
<keyword evidence="3 6" id="KW-0812">Transmembrane</keyword>
<evidence type="ECO:0000256" key="2">
    <source>
        <dbReference type="ARBA" id="ARBA00022475"/>
    </source>
</evidence>
<evidence type="ECO:0000256" key="5">
    <source>
        <dbReference type="ARBA" id="ARBA00023136"/>
    </source>
</evidence>
<dbReference type="GO" id="GO:0005886">
    <property type="term" value="C:plasma membrane"/>
    <property type="evidence" value="ECO:0007669"/>
    <property type="project" value="UniProtKB-SubCell"/>
</dbReference>
<keyword evidence="5 6" id="KW-0472">Membrane</keyword>
<evidence type="ECO:0000259" key="7">
    <source>
        <dbReference type="Pfam" id="PF01478"/>
    </source>
</evidence>
<dbReference type="OrthoDB" id="5329005at2"/>